<evidence type="ECO:0000256" key="2">
    <source>
        <dbReference type="ARBA" id="ARBA00022475"/>
    </source>
</evidence>
<evidence type="ECO:0000256" key="6">
    <source>
        <dbReference type="SAM" id="Coils"/>
    </source>
</evidence>
<dbReference type="GO" id="GO:0004713">
    <property type="term" value="F:protein tyrosine kinase activity"/>
    <property type="evidence" value="ECO:0007669"/>
    <property type="project" value="TreeGrafter"/>
</dbReference>
<dbReference type="STRING" id="897.B2D07_16600"/>
<evidence type="ECO:0000256" key="1">
    <source>
        <dbReference type="ARBA" id="ARBA00004651"/>
    </source>
</evidence>
<keyword evidence="4 7" id="KW-1133">Transmembrane helix</keyword>
<evidence type="ECO:0000256" key="5">
    <source>
        <dbReference type="ARBA" id="ARBA00023136"/>
    </source>
</evidence>
<evidence type="ECO:0000313" key="11">
    <source>
        <dbReference type="Proteomes" id="UP000014977"/>
    </source>
</evidence>
<dbReference type="PANTHER" id="PTHR32309">
    <property type="entry name" value="TYROSINE-PROTEIN KINASE"/>
    <property type="match status" value="1"/>
</dbReference>
<gene>
    <name evidence="10" type="ORF">dsmv_0784</name>
</gene>
<dbReference type="PANTHER" id="PTHR32309:SF13">
    <property type="entry name" value="FERRIC ENTEROBACTIN TRANSPORT PROTEIN FEPE"/>
    <property type="match status" value="1"/>
</dbReference>
<keyword evidence="3 7" id="KW-0812">Transmembrane</keyword>
<evidence type="ECO:0000256" key="3">
    <source>
        <dbReference type="ARBA" id="ARBA00022692"/>
    </source>
</evidence>
<name>S7UPV5_DESML</name>
<dbReference type="InterPro" id="IPR050445">
    <property type="entry name" value="Bact_polysacc_biosynth/exp"/>
</dbReference>
<dbReference type="InterPro" id="IPR032807">
    <property type="entry name" value="GNVR"/>
</dbReference>
<dbReference type="OrthoDB" id="9812433at2"/>
<dbReference type="GO" id="GO:0005886">
    <property type="term" value="C:plasma membrane"/>
    <property type="evidence" value="ECO:0007669"/>
    <property type="project" value="UniProtKB-SubCell"/>
</dbReference>
<dbReference type="InterPro" id="IPR003856">
    <property type="entry name" value="LPS_length_determ_N"/>
</dbReference>
<feature type="domain" description="Polysaccharide chain length determinant N-terminal" evidence="8">
    <location>
        <begin position="13"/>
        <end position="107"/>
    </location>
</feature>
<evidence type="ECO:0000313" key="10">
    <source>
        <dbReference type="EMBL" id="EPR36079.1"/>
    </source>
</evidence>
<evidence type="ECO:0000256" key="4">
    <source>
        <dbReference type="ARBA" id="ARBA00022989"/>
    </source>
</evidence>
<keyword evidence="5 7" id="KW-0472">Membrane</keyword>
<protein>
    <submittedName>
        <fullName evidence="10">Lipopolysaccharide biosynthesis protein</fullName>
    </submittedName>
</protein>
<accession>S7UPV5</accession>
<keyword evidence="2" id="KW-1003">Cell membrane</keyword>
<comment type="caution">
    <text evidence="10">The sequence shown here is derived from an EMBL/GenBank/DDBJ whole genome shotgun (WGS) entry which is preliminary data.</text>
</comment>
<dbReference type="AlphaFoldDB" id="S7UPV5"/>
<organism evidence="10 11">
    <name type="scientific">Desulfococcus multivorans DSM 2059</name>
    <dbReference type="NCBI Taxonomy" id="1121405"/>
    <lineage>
        <taxon>Bacteria</taxon>
        <taxon>Pseudomonadati</taxon>
        <taxon>Thermodesulfobacteriota</taxon>
        <taxon>Desulfobacteria</taxon>
        <taxon>Desulfobacterales</taxon>
        <taxon>Desulfococcaceae</taxon>
        <taxon>Desulfococcus</taxon>
    </lineage>
</organism>
<feature type="transmembrane region" description="Helical" evidence="7">
    <location>
        <begin position="27"/>
        <end position="47"/>
    </location>
</feature>
<dbReference type="eggNOG" id="COG3206">
    <property type="taxonomic scope" value="Bacteria"/>
</dbReference>
<reference evidence="10 11" key="1">
    <citation type="journal article" date="2013" name="Genome Announc.">
        <title>Draft genome sequences for three mercury-methylating, sulfate-reducing bacteria.</title>
        <authorList>
            <person name="Brown S.D."/>
            <person name="Hurt R.A.Jr."/>
            <person name="Gilmour C.C."/>
            <person name="Elias D.A."/>
        </authorList>
    </citation>
    <scope>NUCLEOTIDE SEQUENCE [LARGE SCALE GENOMIC DNA]</scope>
    <source>
        <strain evidence="10 11">DSM 2059</strain>
    </source>
</reference>
<dbReference type="Proteomes" id="UP000014977">
    <property type="component" value="Unassembled WGS sequence"/>
</dbReference>
<dbReference type="RefSeq" id="WP_020877895.1">
    <property type="nucleotide sequence ID" value="NZ_ATHJ01000105.1"/>
</dbReference>
<dbReference type="Pfam" id="PF02706">
    <property type="entry name" value="Wzz"/>
    <property type="match status" value="1"/>
</dbReference>
<keyword evidence="11" id="KW-1185">Reference proteome</keyword>
<keyword evidence="6" id="KW-0175">Coiled coil</keyword>
<sequence length="494" mass="56326">MTESPHLSQETEETVDLTEYLNVLKKYRGLILLVMILVAAATTLFTLRMRPVYEAAATIVIDNEKTPLPFGNDMGGYGSYISQEVMFKTHKQLLTSRPVIEKVIQDLRLDQVQEDLEIGSIRALLSRYKKNLMLLFREERIPTPEETRLALIKTVLDKITVTEIRDTRLLRIGVRDYDPEAAARMANALAQAYITFNLANRLEYSQNTMAWMTEQLYDVQKKLEDAEAEFLAYKQKTRLFSVEGRQGMITNKMNEFNDAYLQTRNQRLELEAKLGELRRIGGTSNRRNIVHIRSLIENAVIDNLYNQLIEAEVAYSRAAKIYKGKHPKLTQIQTQIDNTRAKLNGEIQKELQSMKAQQAVLAAREEVIQKTIGDFESEAMETNKKELEYTMLERSVETQQQMHDILLAKLKETNISSNVDVSNIRITESAVAVNSPVKPQKARNILLGVIVGLMAGIGLAFLREYLDQSLRTEEDVQRYLGLPVLSIVPLAGKK</sequence>
<feature type="domain" description="Tyrosine-protein kinase G-rich" evidence="9">
    <location>
        <begin position="388"/>
        <end position="464"/>
    </location>
</feature>
<dbReference type="EMBL" id="ATHJ01000105">
    <property type="protein sequence ID" value="EPR36079.1"/>
    <property type="molecule type" value="Genomic_DNA"/>
</dbReference>
<evidence type="ECO:0000259" key="8">
    <source>
        <dbReference type="Pfam" id="PF02706"/>
    </source>
</evidence>
<evidence type="ECO:0000256" key="7">
    <source>
        <dbReference type="SAM" id="Phobius"/>
    </source>
</evidence>
<feature type="transmembrane region" description="Helical" evidence="7">
    <location>
        <begin position="445"/>
        <end position="462"/>
    </location>
</feature>
<comment type="subcellular location">
    <subcellularLocation>
        <location evidence="1">Cell membrane</location>
        <topology evidence="1">Multi-pass membrane protein</topology>
    </subcellularLocation>
</comment>
<evidence type="ECO:0000259" key="9">
    <source>
        <dbReference type="Pfam" id="PF13807"/>
    </source>
</evidence>
<proteinExistence type="predicted"/>
<dbReference type="Pfam" id="PF13807">
    <property type="entry name" value="GNVR"/>
    <property type="match status" value="1"/>
</dbReference>
<feature type="coiled-coil region" evidence="6">
    <location>
        <begin position="209"/>
        <end position="273"/>
    </location>
</feature>